<comment type="cofactor">
    <cofactor evidence="1">
        <name>NAD(+)</name>
        <dbReference type="ChEBI" id="CHEBI:57540"/>
    </cofactor>
</comment>
<gene>
    <name evidence="8" type="primary">aroB</name>
    <name evidence="8" type="ORF">TREMTM_C_00980</name>
</gene>
<dbReference type="CDD" id="cd08195">
    <property type="entry name" value="DHQS"/>
    <property type="match status" value="1"/>
</dbReference>
<name>A0A1C3K934_TREPR</name>
<evidence type="ECO:0000313" key="8">
    <source>
        <dbReference type="EMBL" id="SBT63023.1"/>
    </source>
</evidence>
<dbReference type="Proteomes" id="UP000092845">
    <property type="component" value="Unassembled WGS sequence"/>
</dbReference>
<evidence type="ECO:0000256" key="2">
    <source>
        <dbReference type="ARBA" id="ARBA00022605"/>
    </source>
</evidence>
<feature type="domain" description="3-dehydroquinate synthase N-terminal" evidence="6">
    <location>
        <begin position="164"/>
        <end position="276"/>
    </location>
</feature>
<keyword evidence="4" id="KW-0057">Aromatic amino acid biosynthesis</keyword>
<dbReference type="EC" id="4.2.3.4" evidence="8"/>
<dbReference type="InterPro" id="IPR056179">
    <property type="entry name" value="DHQS_C"/>
</dbReference>
<dbReference type="GO" id="GO:0003856">
    <property type="term" value="F:3-dehydroquinate synthase activity"/>
    <property type="evidence" value="ECO:0007669"/>
    <property type="project" value="UniProtKB-EC"/>
</dbReference>
<evidence type="ECO:0000256" key="1">
    <source>
        <dbReference type="ARBA" id="ARBA00001911"/>
    </source>
</evidence>
<dbReference type="PANTHER" id="PTHR43622">
    <property type="entry name" value="3-DEHYDROQUINATE SYNTHASE"/>
    <property type="match status" value="1"/>
</dbReference>
<evidence type="ECO:0000313" key="9">
    <source>
        <dbReference type="Proteomes" id="UP000092845"/>
    </source>
</evidence>
<dbReference type="PANTHER" id="PTHR43622:SF7">
    <property type="entry name" value="3-DEHYDROQUINATE SYNTHASE, CHLOROPLASTIC"/>
    <property type="match status" value="1"/>
</dbReference>
<dbReference type="SUPFAM" id="SSF56796">
    <property type="entry name" value="Dehydroquinate synthase-like"/>
    <property type="match status" value="1"/>
</dbReference>
<dbReference type="AlphaFoldDB" id="A0A1C3K934"/>
<evidence type="ECO:0000256" key="5">
    <source>
        <dbReference type="ARBA" id="ARBA00023239"/>
    </source>
</evidence>
<keyword evidence="2" id="KW-0028">Amino-acid biosynthesis</keyword>
<evidence type="ECO:0000259" key="7">
    <source>
        <dbReference type="Pfam" id="PF24621"/>
    </source>
</evidence>
<dbReference type="Gene3D" id="3.40.50.1970">
    <property type="match status" value="1"/>
</dbReference>
<dbReference type="InterPro" id="IPR050071">
    <property type="entry name" value="Dehydroquinate_synthase"/>
</dbReference>
<dbReference type="InterPro" id="IPR030960">
    <property type="entry name" value="DHQS/DOIS_N"/>
</dbReference>
<keyword evidence="5 8" id="KW-0456">Lyase</keyword>
<protein>
    <submittedName>
        <fullName evidence="8">3-dehydroquinate synthase</fullName>
        <ecNumber evidence="8">4.2.3.4</ecNumber>
    </submittedName>
</protein>
<sequence>MLIRPCEFVWWWHSIAVAVQVQAKLHARRARRWQPWRHYAQRRGIVQGATAVPCVRQASSRTARPHVQIERNGLIAARWADCAPGSMQSTAICAALMPAMRAVPVRSGTGTALVAYHAGSSQPACLQLRPGAGLVMVTDVNAGAMVTWGRRRGDYSASGRRLRVVLGTGESYKGFLYLRLILRAMLRAGIGRDAVVLSLGGGVVGDVAGLAAACYMRGVNIVQHPTTLLACVDSAMGGKVGINTGAFKNAVGCIHPPRYMVAQMGRVAALPLRQWRAGLAEATKMGACLDRDFYCWMAKHAHDVARRAASAVARMVSRCAELKSYVTARDDVEAGARACLNLGHTIGHAVESGMRYRHWLHGEAVSLGIVLMAHASHRLGLLPRADAAQIVRMLASLRLPVRRPLGVDAARLADAFSADKKNRGESVCVVLLRGIGDCVARDVPRDAMLCAWSDAVHRHS</sequence>
<feature type="domain" description="3-dehydroquinate synthase C-terminal" evidence="7">
    <location>
        <begin position="278"/>
        <end position="422"/>
    </location>
</feature>
<accession>A0A1C3K934</accession>
<dbReference type="Pfam" id="PF24621">
    <property type="entry name" value="DHQS_C"/>
    <property type="match status" value="1"/>
</dbReference>
<dbReference type="EMBL" id="FLRF01000003">
    <property type="protein sequence ID" value="SBT63023.1"/>
    <property type="molecule type" value="Genomic_DNA"/>
</dbReference>
<evidence type="ECO:0000259" key="6">
    <source>
        <dbReference type="Pfam" id="PF01761"/>
    </source>
</evidence>
<proteinExistence type="predicted"/>
<evidence type="ECO:0000256" key="4">
    <source>
        <dbReference type="ARBA" id="ARBA00023141"/>
    </source>
</evidence>
<dbReference type="GO" id="GO:0009073">
    <property type="term" value="P:aromatic amino acid family biosynthetic process"/>
    <property type="evidence" value="ECO:0007669"/>
    <property type="project" value="UniProtKB-KW"/>
</dbReference>
<keyword evidence="3" id="KW-0520">NAD</keyword>
<dbReference type="Pfam" id="PF01761">
    <property type="entry name" value="DHQ_synthase"/>
    <property type="match status" value="1"/>
</dbReference>
<evidence type="ECO:0000256" key="3">
    <source>
        <dbReference type="ARBA" id="ARBA00023027"/>
    </source>
</evidence>
<organism evidence="8 9">
    <name type="scientific">Tremblaya princeps</name>
    <dbReference type="NCBI Taxonomy" id="189385"/>
    <lineage>
        <taxon>Bacteria</taxon>
        <taxon>Pseudomonadati</taxon>
        <taxon>Pseudomonadota</taxon>
        <taxon>Betaproteobacteria</taxon>
        <taxon>Candidatus Tremblayella</taxon>
    </lineage>
</organism>
<dbReference type="Gene3D" id="1.20.1090.10">
    <property type="entry name" value="Dehydroquinate synthase-like - alpha domain"/>
    <property type="match status" value="1"/>
</dbReference>
<reference evidence="9" key="1">
    <citation type="submission" date="2016-04" db="EMBL/GenBank/DDBJ databases">
        <authorList>
            <person name="Szabo Gitta"/>
        </authorList>
    </citation>
    <scope>NUCLEOTIDE SEQUENCE [LARGE SCALE GENOMIC DNA]</scope>
</reference>
<dbReference type="GO" id="GO:0008652">
    <property type="term" value="P:amino acid biosynthetic process"/>
    <property type="evidence" value="ECO:0007669"/>
    <property type="project" value="UniProtKB-KW"/>
</dbReference>